<evidence type="ECO:0000256" key="11">
    <source>
        <dbReference type="SAM" id="MobiDB-lite"/>
    </source>
</evidence>
<dbReference type="FunFam" id="1.10.1420.10:FF:000003">
    <property type="entry name" value="DNA mismatch repair protein"/>
    <property type="match status" value="1"/>
</dbReference>
<dbReference type="Pfam" id="PF01624">
    <property type="entry name" value="MutS_I"/>
    <property type="match status" value="1"/>
</dbReference>
<evidence type="ECO:0000256" key="3">
    <source>
        <dbReference type="ARBA" id="ARBA00019549"/>
    </source>
</evidence>
<dbReference type="Pfam" id="PF00488">
    <property type="entry name" value="MutS_V"/>
    <property type="match status" value="1"/>
</dbReference>
<dbReference type="Gene3D" id="1.10.1420.10">
    <property type="match status" value="2"/>
</dbReference>
<evidence type="ECO:0000259" key="12">
    <source>
        <dbReference type="PROSITE" id="PS00486"/>
    </source>
</evidence>
<evidence type="ECO:0000256" key="10">
    <source>
        <dbReference type="ARBA" id="ARBA00073545"/>
    </source>
</evidence>
<dbReference type="GO" id="GO:0030983">
    <property type="term" value="F:mismatched DNA binding"/>
    <property type="evidence" value="ECO:0007669"/>
    <property type="project" value="InterPro"/>
</dbReference>
<dbReference type="InterPro" id="IPR036678">
    <property type="entry name" value="MutS_con_dom_sf"/>
</dbReference>
<dbReference type="GO" id="GO:0032301">
    <property type="term" value="C:MutSalpha complex"/>
    <property type="evidence" value="ECO:0007669"/>
    <property type="project" value="TreeGrafter"/>
</dbReference>
<keyword evidence="8" id="KW-0234">DNA repair</keyword>
<dbReference type="EMBL" id="CAJNOV010008693">
    <property type="protein sequence ID" value="CAF1332287.1"/>
    <property type="molecule type" value="Genomic_DNA"/>
</dbReference>
<feature type="compositionally biased region" description="Polar residues" evidence="11">
    <location>
        <begin position="523"/>
        <end position="537"/>
    </location>
</feature>
<dbReference type="GO" id="GO:0006312">
    <property type="term" value="P:mitotic recombination"/>
    <property type="evidence" value="ECO:0007669"/>
    <property type="project" value="TreeGrafter"/>
</dbReference>
<accession>A0A815FZU5</accession>
<dbReference type="GO" id="GO:0006298">
    <property type="term" value="P:mismatch repair"/>
    <property type="evidence" value="ECO:0007669"/>
    <property type="project" value="InterPro"/>
</dbReference>
<dbReference type="Gene3D" id="3.40.50.300">
    <property type="entry name" value="P-loop containing nucleotide triphosphate hydrolases"/>
    <property type="match status" value="1"/>
</dbReference>
<proteinExistence type="inferred from homology"/>
<dbReference type="InterPro" id="IPR000432">
    <property type="entry name" value="DNA_mismatch_repair_MutS_C"/>
</dbReference>
<dbReference type="FunFam" id="3.30.420.110:FF:000002">
    <property type="entry name" value="DNA mismatch repair protein"/>
    <property type="match status" value="1"/>
</dbReference>
<dbReference type="Gene3D" id="3.30.420.110">
    <property type="entry name" value="MutS, connector domain"/>
    <property type="match status" value="1"/>
</dbReference>
<feature type="region of interest" description="Disordered" evidence="11">
    <location>
        <begin position="522"/>
        <end position="544"/>
    </location>
</feature>
<comment type="subcellular location">
    <subcellularLocation>
        <location evidence="1">Nucleus</location>
    </subcellularLocation>
</comment>
<keyword evidence="9" id="KW-0539">Nucleus</keyword>
<dbReference type="GO" id="GO:0140664">
    <property type="term" value="F:ATP-dependent DNA damage sensor activity"/>
    <property type="evidence" value="ECO:0007669"/>
    <property type="project" value="InterPro"/>
</dbReference>
<keyword evidence="7" id="KW-0238">DNA-binding</keyword>
<protein>
    <recommendedName>
        <fullName evidence="10">DNA mismatch repair protein MSH2</fullName>
    </recommendedName>
    <alternativeName>
        <fullName evidence="3">DNA mismatch repair protein Msh2</fullName>
    </alternativeName>
</protein>
<dbReference type="SUPFAM" id="SSF48334">
    <property type="entry name" value="DNA repair protein MutS, domain III"/>
    <property type="match status" value="1"/>
</dbReference>
<comment type="caution">
    <text evidence="13">The sequence shown here is derived from an EMBL/GenBank/DDBJ whole genome shotgun (WGS) entry which is preliminary data.</text>
</comment>
<evidence type="ECO:0000256" key="6">
    <source>
        <dbReference type="ARBA" id="ARBA00022840"/>
    </source>
</evidence>
<dbReference type="SUPFAM" id="SSF52540">
    <property type="entry name" value="P-loop containing nucleoside triphosphate hydrolases"/>
    <property type="match status" value="1"/>
</dbReference>
<evidence type="ECO:0000256" key="5">
    <source>
        <dbReference type="ARBA" id="ARBA00022763"/>
    </source>
</evidence>
<dbReference type="SMART" id="SM00533">
    <property type="entry name" value="MUTSd"/>
    <property type="match status" value="1"/>
</dbReference>
<dbReference type="PROSITE" id="PS00486">
    <property type="entry name" value="DNA_MISMATCH_REPAIR_2"/>
    <property type="match status" value="1"/>
</dbReference>
<organism evidence="13 14">
    <name type="scientific">Rotaria magnacalcarata</name>
    <dbReference type="NCBI Taxonomy" id="392030"/>
    <lineage>
        <taxon>Eukaryota</taxon>
        <taxon>Metazoa</taxon>
        <taxon>Spiralia</taxon>
        <taxon>Gnathifera</taxon>
        <taxon>Rotifera</taxon>
        <taxon>Eurotatoria</taxon>
        <taxon>Bdelloidea</taxon>
        <taxon>Philodinida</taxon>
        <taxon>Philodinidae</taxon>
        <taxon>Rotaria</taxon>
    </lineage>
</organism>
<reference evidence="13" key="1">
    <citation type="submission" date="2021-02" db="EMBL/GenBank/DDBJ databases">
        <authorList>
            <person name="Nowell W R."/>
        </authorList>
    </citation>
    <scope>NUCLEOTIDE SEQUENCE</scope>
</reference>
<keyword evidence="4" id="KW-0547">Nucleotide-binding</keyword>
<evidence type="ECO:0000256" key="2">
    <source>
        <dbReference type="ARBA" id="ARBA00006271"/>
    </source>
</evidence>
<name>A0A815FZU5_9BILA</name>
<evidence type="ECO:0000256" key="7">
    <source>
        <dbReference type="ARBA" id="ARBA00023125"/>
    </source>
</evidence>
<sequence length="946" mass="106933">MDIDDDEVLNETANVLNDGITSTVDTDFYSVYKKLPTKTAVTIRLFERNEYYTCHGDDALFIARELLRSTNALKYWKTSDGNKPLETIYVSNRQFEDILRQLLLVKQYRIEVWKKPQKISNEWTLAYHGSPGNLTQFEDILFSSSSISQESSGVLSCKLATENGVIVVGLALIDVQTLTIKLCEVTVSTHYSNLETILVQLGPKECLLPTFTTAEDNYLQLKKVIEKSGVLVTERPKADFISKDIKQDLCRLLIKGKNEDSEKFEMKVGVMPEMQMEHAKCALSAAIKFLQLLGEKSQLNRFHLKTHQPDLYMRLDTAAMIALNIFPDNRQRPDFSANSKSSSLYGLLNNCRTAQGQRLLMQWLKQPLTDAAKINERLDIVDAFVNDTGIRNYITQDFLGRIPDFERLVRKFIRKKANLEDCYKIYVAVNKMPKLVEYINDFNGPTKDVLHHLVVQPIQGMIDIFSKYIEMIETTIDLNRIGNHEYVIKPGYDKDLAECRKKQDELESKMHDDLASVCEKLSSHLSSTPSRASMSKKNGTESSREPIRLVYDPKQGGWLYRINRKESATLQKQLPNITIQVTKKEGIFFQTPRLNELNGKYSTLNASYNETSKELIEEVLTIAASYCDSLSQLAEILAQLDCLVSFAIASVNGNYIRPIFSSEEKKIHLVDSRHPCVEKQDSINFFSNTVQLDRNNHRFQVITGPNMGGKSTYIRQVGVIQLMAQVGCFVPCTTCHTTVVDCILARLGANDDLALGVSTFMSEMLEMSTILDIATSNSLVIIDELGRGTSTYDGFGLAWAVANYICTTIKCFCLFATHFHELTSIEHEHPGLIQNFHVDALPVDDQLVLLYKLKPGVCDQSFGIHVAQLAQFPEHVLEFAKKRAQELEEFNTSENGKENPGQGFASSESIDLIWGELEKLKSINDQEQAHKMVLSLLNKAQNVGLL</sequence>
<dbReference type="InterPro" id="IPR007696">
    <property type="entry name" value="DNA_mismatch_repair_MutS_core"/>
</dbReference>
<dbReference type="Proteomes" id="UP000663855">
    <property type="component" value="Unassembled WGS sequence"/>
</dbReference>
<keyword evidence="5" id="KW-0227">DNA damage</keyword>
<dbReference type="Pfam" id="PF05192">
    <property type="entry name" value="MutS_III"/>
    <property type="match status" value="1"/>
</dbReference>
<dbReference type="InterPro" id="IPR016151">
    <property type="entry name" value="DNA_mismatch_repair_MutS_N"/>
</dbReference>
<dbReference type="InterPro" id="IPR007860">
    <property type="entry name" value="DNA_mmatch_repair_MutS_con_dom"/>
</dbReference>
<evidence type="ECO:0000256" key="8">
    <source>
        <dbReference type="ARBA" id="ARBA00023204"/>
    </source>
</evidence>
<dbReference type="PANTHER" id="PTHR11361">
    <property type="entry name" value="DNA MISMATCH REPAIR PROTEIN MUTS FAMILY MEMBER"/>
    <property type="match status" value="1"/>
</dbReference>
<dbReference type="InterPro" id="IPR027417">
    <property type="entry name" value="P-loop_NTPase"/>
</dbReference>
<evidence type="ECO:0000256" key="9">
    <source>
        <dbReference type="ARBA" id="ARBA00023242"/>
    </source>
</evidence>
<dbReference type="InterPro" id="IPR007695">
    <property type="entry name" value="DNA_mismatch_repair_MutS-lik_N"/>
</dbReference>
<dbReference type="GO" id="GO:0005524">
    <property type="term" value="F:ATP binding"/>
    <property type="evidence" value="ECO:0007669"/>
    <property type="project" value="UniProtKB-KW"/>
</dbReference>
<keyword evidence="6" id="KW-0067">ATP-binding</keyword>
<dbReference type="InterPro" id="IPR045076">
    <property type="entry name" value="MutS"/>
</dbReference>
<dbReference type="PANTHER" id="PTHR11361:SF35">
    <property type="entry name" value="DNA MISMATCH REPAIR PROTEIN MSH2"/>
    <property type="match status" value="1"/>
</dbReference>
<evidence type="ECO:0000256" key="1">
    <source>
        <dbReference type="ARBA" id="ARBA00004123"/>
    </source>
</evidence>
<dbReference type="Gene3D" id="3.40.1170.10">
    <property type="entry name" value="DNA repair protein MutS, domain I"/>
    <property type="match status" value="1"/>
</dbReference>
<dbReference type="SMART" id="SM00534">
    <property type="entry name" value="MUTSac"/>
    <property type="match status" value="1"/>
</dbReference>
<dbReference type="InterPro" id="IPR036187">
    <property type="entry name" value="DNA_mismatch_repair_MutS_sf"/>
</dbReference>
<evidence type="ECO:0000313" key="14">
    <source>
        <dbReference type="Proteomes" id="UP000663855"/>
    </source>
</evidence>
<evidence type="ECO:0000313" key="13">
    <source>
        <dbReference type="EMBL" id="CAF1332287.1"/>
    </source>
</evidence>
<dbReference type="InterPro" id="IPR011184">
    <property type="entry name" value="DNA_mismatch_repair_Msh2"/>
</dbReference>
<comment type="similarity">
    <text evidence="2">Belongs to the DNA mismatch repair MutS family.</text>
</comment>
<feature type="domain" description="DNA mismatch repair proteins mutS family" evidence="12">
    <location>
        <begin position="778"/>
        <end position="794"/>
    </location>
</feature>
<evidence type="ECO:0000256" key="4">
    <source>
        <dbReference type="ARBA" id="ARBA00022741"/>
    </source>
</evidence>
<dbReference type="AlphaFoldDB" id="A0A815FZU5"/>
<gene>
    <name evidence="13" type="ORF">CJN711_LOCUS18487</name>
</gene>
<dbReference type="Pfam" id="PF05188">
    <property type="entry name" value="MutS_II"/>
    <property type="match status" value="1"/>
</dbReference>
<dbReference type="PIRSF" id="PIRSF005813">
    <property type="entry name" value="MSH2"/>
    <property type="match status" value="1"/>
</dbReference>